<dbReference type="EMBL" id="CP058998">
    <property type="protein sequence ID" value="QLJ52886.1"/>
    <property type="molecule type" value="Genomic_DNA"/>
</dbReference>
<sequence length="47" mass="5011">MACSSCFIDGASATSLSFCKELQALLPLCPSVVILSAKIRYLKNMEG</sequence>
<name>A0A7D5XLM9_FERL1</name>
<accession>A0A7D5XLM9</accession>
<proteinExistence type="predicted"/>
<gene>
    <name evidence="1" type="ORF">Sv326_0711</name>
</gene>
<evidence type="ECO:0000313" key="2">
    <source>
        <dbReference type="Proteomes" id="UP000510821"/>
    </source>
</evidence>
<organism evidence="1 2">
    <name type="scientific">Fermentimicrarchaeum limneticum</name>
    <dbReference type="NCBI Taxonomy" id="2795018"/>
    <lineage>
        <taxon>Archaea</taxon>
        <taxon>Candidatus Micrarchaeota</taxon>
        <taxon>Candidatus Fermentimicrarchaeales</taxon>
        <taxon>Candidatus Fermentimicrarchaeaceae</taxon>
        <taxon>Candidatus Fermentimicrarchaeum</taxon>
    </lineage>
</organism>
<dbReference type="AlphaFoldDB" id="A0A7D5XLM9"/>
<reference evidence="2" key="1">
    <citation type="submission" date="2020-07" db="EMBL/GenBank/DDBJ databases">
        <title>Metabolic diversity and evolutionary history of the archaeal phylum ###Micrarchaeota### uncovered from a freshwater lake metagenome.</title>
        <authorList>
            <person name="Kadnikov V.V."/>
            <person name="Savvichev A.S."/>
            <person name="Mardanov A.V."/>
            <person name="Beletsky A.V."/>
            <person name="Chupakov A.V."/>
            <person name="Kokryatskaya N.M."/>
            <person name="Pimenov N.V."/>
            <person name="Ravin N.V."/>
        </authorList>
    </citation>
    <scope>NUCLEOTIDE SEQUENCE [LARGE SCALE GENOMIC DNA]</scope>
</reference>
<dbReference type="Proteomes" id="UP000510821">
    <property type="component" value="Chromosome"/>
</dbReference>
<dbReference type="KEGG" id="flt:Sv326_0711"/>
<evidence type="ECO:0000313" key="1">
    <source>
        <dbReference type="EMBL" id="QLJ52886.1"/>
    </source>
</evidence>
<protein>
    <submittedName>
        <fullName evidence="1">Uncharacterized protein</fullName>
    </submittedName>
</protein>